<dbReference type="CDD" id="cd03713">
    <property type="entry name" value="EFG_mtEFG_C"/>
    <property type="match status" value="1"/>
</dbReference>
<dbReference type="SUPFAM" id="SSF54980">
    <property type="entry name" value="EF-G C-terminal domain-like"/>
    <property type="match status" value="2"/>
</dbReference>
<dbReference type="InterPro" id="IPR035649">
    <property type="entry name" value="EFG_V"/>
</dbReference>
<dbReference type="PANTHER" id="PTHR43261:SF1">
    <property type="entry name" value="RIBOSOME-RELEASING FACTOR 2, MITOCHONDRIAL"/>
    <property type="match status" value="1"/>
</dbReference>
<dbReference type="Pfam" id="PF00679">
    <property type="entry name" value="EFG_C"/>
    <property type="match status" value="1"/>
</dbReference>
<dbReference type="Pfam" id="PF14492">
    <property type="entry name" value="EFG_III"/>
    <property type="match status" value="1"/>
</dbReference>
<dbReference type="InterPro" id="IPR035647">
    <property type="entry name" value="EFG_III/V"/>
</dbReference>
<dbReference type="InterPro" id="IPR000640">
    <property type="entry name" value="EFG_V-like"/>
</dbReference>
<comment type="caution">
    <text evidence="9">The sequence shown here is derived from an EMBL/GenBank/DDBJ whole genome shotgun (WGS) entry which is preliminary data.</text>
</comment>
<evidence type="ECO:0000313" key="9">
    <source>
        <dbReference type="EMBL" id="OHB04241.1"/>
    </source>
</evidence>
<dbReference type="CDD" id="cd01886">
    <property type="entry name" value="EF-G"/>
    <property type="match status" value="1"/>
</dbReference>
<dbReference type="PROSITE" id="PS51722">
    <property type="entry name" value="G_TR_2"/>
    <property type="match status" value="1"/>
</dbReference>
<dbReference type="Proteomes" id="UP000179283">
    <property type="component" value="Unassembled WGS sequence"/>
</dbReference>
<evidence type="ECO:0000256" key="1">
    <source>
        <dbReference type="ARBA" id="ARBA00005870"/>
    </source>
</evidence>
<dbReference type="NCBIfam" id="NF009381">
    <property type="entry name" value="PRK12740.1-5"/>
    <property type="match status" value="1"/>
</dbReference>
<dbReference type="InterPro" id="IPR027417">
    <property type="entry name" value="P-loop_NTPase"/>
</dbReference>
<dbReference type="EMBL" id="MHWD01000012">
    <property type="protein sequence ID" value="OHB04241.1"/>
    <property type="molecule type" value="Genomic_DNA"/>
</dbReference>
<dbReference type="CDD" id="cd01434">
    <property type="entry name" value="EFG_mtEFG1_IV"/>
    <property type="match status" value="1"/>
</dbReference>
<dbReference type="GO" id="GO:0005737">
    <property type="term" value="C:cytoplasm"/>
    <property type="evidence" value="ECO:0007669"/>
    <property type="project" value="UniProtKB-SubCell"/>
</dbReference>
<protein>
    <recommendedName>
        <fullName evidence="6 7">Elongation factor G</fullName>
        <shortName evidence="6">EF-G</shortName>
    </recommendedName>
</protein>
<dbReference type="InterPro" id="IPR047872">
    <property type="entry name" value="EFG_IV"/>
</dbReference>
<dbReference type="SUPFAM" id="SSF52540">
    <property type="entry name" value="P-loop containing nucleoside triphosphate hydrolases"/>
    <property type="match status" value="1"/>
</dbReference>
<accession>A0A1G2U405</accession>
<dbReference type="FunFam" id="3.40.50.300:FF:000029">
    <property type="entry name" value="Elongation factor G"/>
    <property type="match status" value="1"/>
</dbReference>
<feature type="binding site" evidence="6">
    <location>
        <begin position="17"/>
        <end position="24"/>
    </location>
    <ligand>
        <name>GTP</name>
        <dbReference type="ChEBI" id="CHEBI:37565"/>
    </ligand>
</feature>
<keyword evidence="3 6" id="KW-0251">Elongation factor</keyword>
<feature type="domain" description="Tr-type G" evidence="8">
    <location>
        <begin position="8"/>
        <end position="296"/>
    </location>
</feature>
<evidence type="ECO:0000256" key="7">
    <source>
        <dbReference type="NCBIfam" id="TIGR00484"/>
    </source>
</evidence>
<dbReference type="InterPro" id="IPR009022">
    <property type="entry name" value="EFG_III"/>
</dbReference>
<dbReference type="PRINTS" id="PR00315">
    <property type="entry name" value="ELONGATNFCT"/>
</dbReference>
<comment type="function">
    <text evidence="6">Catalyzes the GTP-dependent ribosomal translocation step during translation elongation. During this step, the ribosome changes from the pre-translocational (PRE) to the post-translocational (POST) state as the newly formed A-site-bound peptidyl-tRNA and P-site-bound deacylated tRNA move to the P and E sites, respectively. Catalyzes the coordinated movement of the two tRNA molecules, the mRNA and conformational changes in the ribosome.</text>
</comment>
<organism evidence="9 10">
    <name type="scientific">Candidatus Zambryskibacteria bacterium RIFCSPLOWO2_01_FULL_43_17</name>
    <dbReference type="NCBI Taxonomy" id="1802760"/>
    <lineage>
        <taxon>Bacteria</taxon>
        <taxon>Candidatus Zambryskiibacteriota</taxon>
    </lineage>
</organism>
<dbReference type="CDD" id="cd04088">
    <property type="entry name" value="EFG_mtEFG_II"/>
    <property type="match status" value="1"/>
</dbReference>
<dbReference type="InterPro" id="IPR031157">
    <property type="entry name" value="G_TR_CS"/>
</dbReference>
<dbReference type="InterPro" id="IPR000795">
    <property type="entry name" value="T_Tr_GTP-bd_dom"/>
</dbReference>
<dbReference type="Pfam" id="PF22042">
    <property type="entry name" value="EF-G_D2"/>
    <property type="match status" value="1"/>
</dbReference>
<dbReference type="Pfam" id="PF03764">
    <property type="entry name" value="EFG_IV"/>
    <property type="match status" value="1"/>
</dbReference>
<dbReference type="Gene3D" id="2.40.30.10">
    <property type="entry name" value="Translation factors"/>
    <property type="match status" value="1"/>
</dbReference>
<dbReference type="InterPro" id="IPR004540">
    <property type="entry name" value="Transl_elong_EFG/EF2"/>
</dbReference>
<dbReference type="NCBIfam" id="TIGR00231">
    <property type="entry name" value="small_GTP"/>
    <property type="match status" value="1"/>
</dbReference>
<evidence type="ECO:0000256" key="3">
    <source>
        <dbReference type="ARBA" id="ARBA00022768"/>
    </source>
</evidence>
<name>A0A1G2U405_9BACT</name>
<feature type="binding site" evidence="6">
    <location>
        <begin position="149"/>
        <end position="152"/>
    </location>
    <ligand>
        <name>GTP</name>
        <dbReference type="ChEBI" id="CHEBI:37565"/>
    </ligand>
</feature>
<dbReference type="InterPro" id="IPR041095">
    <property type="entry name" value="EFG_II"/>
</dbReference>
<proteinExistence type="inferred from homology"/>
<sequence length="717" mass="80577">MERDYPLERVRNFGIIAHIDAGKTTVSERILYYTGSQHKIGEVHEGETTTDWMEQERERGITITAAAITCFWGPTYLSAEERNKKENKLRFNIIDTPGHIDFTVEVKRSLRVLDGAVVVFDGVAGVEPQSETNWRYAEEAQVPRICFINKLDRTGASFERSYKSILDRLSKKAVRMQIPVGEEDKHEGVIDLLTMKMYKFEGELGRDVVEQDVPAEYKEQAEKYRHELVERIVENDDGLMSAYLEGREIALPALKETLRKAVIENKVFPVFTGSALKNKGVQLVLNAVVDYLPSPLEIPAIKGVDPRNGEEVLRHASDEEPFSALAFKLQADPFVGQLTFFRVYSGTIESGTYLYNSTTGDKERLGRIVRLQANQREEVKKVYAGEIAAAVGLKNAKTSHTFCDEDNPIILDQITFPEPVISLRIEPKTKADQEKMGMALKRLSDEDPTFKIKSDSDTGETVIMGMGELHLEILVDRMKREFSVEANVGKPQVAYKETITGEAEVENKYIKQTGGKGQYGHVKIKIKPLPKYDPEEKVPKNAHREEGFEFIDAIKGGVIPQEFIPAVEKGVKEAMERGIVAGYKMTDISCELNFGSYHDVDSSEIAYKIAASQAFQEAAKKAKPVILEPIMKIEVVVPEKFMGDITGNLSGKRGQIEGMDERGELRVIKAKVPLAEMFGYVTSLRSMTEGRGSSTMEFDHYEIVPQNVALEIIENRK</sequence>
<dbReference type="FunFam" id="3.30.230.10:FF:000003">
    <property type="entry name" value="Elongation factor G"/>
    <property type="match status" value="1"/>
</dbReference>
<dbReference type="InterPro" id="IPR014721">
    <property type="entry name" value="Ribsml_uS5_D2-typ_fold_subgr"/>
</dbReference>
<keyword evidence="4 6" id="KW-0648">Protein biosynthesis</keyword>
<dbReference type="Gene3D" id="3.30.70.240">
    <property type="match status" value="1"/>
</dbReference>
<dbReference type="InterPro" id="IPR009000">
    <property type="entry name" value="Transl_B-barrel_sf"/>
</dbReference>
<dbReference type="InterPro" id="IPR005225">
    <property type="entry name" value="Small_GTP-bd"/>
</dbReference>
<reference evidence="9 10" key="1">
    <citation type="journal article" date="2016" name="Nat. Commun.">
        <title>Thousands of microbial genomes shed light on interconnected biogeochemical processes in an aquifer system.</title>
        <authorList>
            <person name="Anantharaman K."/>
            <person name="Brown C.T."/>
            <person name="Hug L.A."/>
            <person name="Sharon I."/>
            <person name="Castelle C.J."/>
            <person name="Probst A.J."/>
            <person name="Thomas B.C."/>
            <person name="Singh A."/>
            <person name="Wilkins M.J."/>
            <person name="Karaoz U."/>
            <person name="Brodie E.L."/>
            <person name="Williams K.H."/>
            <person name="Hubbard S.S."/>
            <person name="Banfield J.F."/>
        </authorList>
    </citation>
    <scope>NUCLEOTIDE SEQUENCE [LARGE SCALE GENOMIC DNA]</scope>
</reference>
<dbReference type="GO" id="GO:0032790">
    <property type="term" value="P:ribosome disassembly"/>
    <property type="evidence" value="ECO:0007669"/>
    <property type="project" value="TreeGrafter"/>
</dbReference>
<keyword evidence="6" id="KW-0963">Cytoplasm</keyword>
<dbReference type="PANTHER" id="PTHR43261">
    <property type="entry name" value="TRANSLATION ELONGATION FACTOR G-RELATED"/>
    <property type="match status" value="1"/>
</dbReference>
<dbReference type="SMART" id="SM00838">
    <property type="entry name" value="EFG_C"/>
    <property type="match status" value="1"/>
</dbReference>
<evidence type="ECO:0000256" key="6">
    <source>
        <dbReference type="HAMAP-Rule" id="MF_00054"/>
    </source>
</evidence>
<keyword evidence="5 6" id="KW-0342">GTP-binding</keyword>
<dbReference type="InterPro" id="IPR053905">
    <property type="entry name" value="EF-G-like_DII"/>
</dbReference>
<dbReference type="GO" id="GO:0003746">
    <property type="term" value="F:translation elongation factor activity"/>
    <property type="evidence" value="ECO:0007669"/>
    <property type="project" value="UniProtKB-UniRule"/>
</dbReference>
<dbReference type="InterPro" id="IPR005517">
    <property type="entry name" value="Transl_elong_EFG/EF2_IV"/>
</dbReference>
<dbReference type="GO" id="GO:0005525">
    <property type="term" value="F:GTP binding"/>
    <property type="evidence" value="ECO:0007669"/>
    <property type="project" value="UniProtKB-UniRule"/>
</dbReference>
<dbReference type="FunFam" id="3.30.70.870:FF:000001">
    <property type="entry name" value="Elongation factor G"/>
    <property type="match status" value="1"/>
</dbReference>
<dbReference type="CDD" id="cd16262">
    <property type="entry name" value="EFG_III"/>
    <property type="match status" value="1"/>
</dbReference>
<dbReference type="NCBIfam" id="TIGR00484">
    <property type="entry name" value="EF-G"/>
    <property type="match status" value="1"/>
</dbReference>
<dbReference type="InterPro" id="IPR020568">
    <property type="entry name" value="Ribosomal_Su5_D2-typ_SF"/>
</dbReference>
<dbReference type="Pfam" id="PF00009">
    <property type="entry name" value="GTP_EFTU"/>
    <property type="match status" value="1"/>
</dbReference>
<evidence type="ECO:0000256" key="5">
    <source>
        <dbReference type="ARBA" id="ARBA00023134"/>
    </source>
</evidence>
<dbReference type="SUPFAM" id="SSF50447">
    <property type="entry name" value="Translation proteins"/>
    <property type="match status" value="1"/>
</dbReference>
<dbReference type="AlphaFoldDB" id="A0A1G2U405"/>
<dbReference type="GO" id="GO:0003924">
    <property type="term" value="F:GTPase activity"/>
    <property type="evidence" value="ECO:0007669"/>
    <property type="project" value="InterPro"/>
</dbReference>
<dbReference type="Gene3D" id="3.30.230.10">
    <property type="match status" value="1"/>
</dbReference>
<dbReference type="Gene3D" id="3.40.50.300">
    <property type="entry name" value="P-loop containing nucleotide triphosphate hydrolases"/>
    <property type="match status" value="1"/>
</dbReference>
<evidence type="ECO:0000313" key="10">
    <source>
        <dbReference type="Proteomes" id="UP000179283"/>
    </source>
</evidence>
<dbReference type="PROSITE" id="PS00301">
    <property type="entry name" value="G_TR_1"/>
    <property type="match status" value="1"/>
</dbReference>
<dbReference type="HAMAP" id="MF_00054_B">
    <property type="entry name" value="EF_G_EF_2_B"/>
    <property type="match status" value="1"/>
</dbReference>
<comment type="subcellular location">
    <subcellularLocation>
        <location evidence="6">Cytoplasm</location>
    </subcellularLocation>
</comment>
<evidence type="ECO:0000259" key="8">
    <source>
        <dbReference type="PROSITE" id="PS51722"/>
    </source>
</evidence>
<feature type="binding site" evidence="6">
    <location>
        <begin position="95"/>
        <end position="99"/>
    </location>
    <ligand>
        <name>GTP</name>
        <dbReference type="ChEBI" id="CHEBI:37565"/>
    </ligand>
</feature>
<dbReference type="Gene3D" id="3.30.70.870">
    <property type="entry name" value="Elongation Factor G (Translational Gtpase), domain 3"/>
    <property type="match status" value="1"/>
</dbReference>
<dbReference type="FunFam" id="2.40.30.10:FF:000006">
    <property type="entry name" value="Elongation factor G"/>
    <property type="match status" value="1"/>
</dbReference>
<dbReference type="SMART" id="SM00889">
    <property type="entry name" value="EFG_IV"/>
    <property type="match status" value="1"/>
</dbReference>
<gene>
    <name evidence="6" type="primary">fusA</name>
    <name evidence="9" type="ORF">A2920_00830</name>
</gene>
<dbReference type="FunFam" id="3.30.70.240:FF:000001">
    <property type="entry name" value="Elongation factor G"/>
    <property type="match status" value="1"/>
</dbReference>
<keyword evidence="2 6" id="KW-0547">Nucleotide-binding</keyword>
<evidence type="ECO:0000256" key="4">
    <source>
        <dbReference type="ARBA" id="ARBA00022917"/>
    </source>
</evidence>
<comment type="similarity">
    <text evidence="1 6">Belongs to the TRAFAC class translation factor GTPase superfamily. Classic translation factor GTPase family. EF-G/EF-2 subfamily.</text>
</comment>
<evidence type="ECO:0000256" key="2">
    <source>
        <dbReference type="ARBA" id="ARBA00022741"/>
    </source>
</evidence>
<dbReference type="SUPFAM" id="SSF54211">
    <property type="entry name" value="Ribosomal protein S5 domain 2-like"/>
    <property type="match status" value="1"/>
</dbReference>